<evidence type="ECO:0000313" key="2">
    <source>
        <dbReference type="EMBL" id="KAJ1178462.1"/>
    </source>
</evidence>
<dbReference type="EMBL" id="JANPWB010000006">
    <property type="protein sequence ID" value="KAJ1178462.1"/>
    <property type="molecule type" value="Genomic_DNA"/>
</dbReference>
<sequence length="160" mass="18400">MKQCVTVADAPQVTFSVQRYHFRPALKRAMVKDGGIGIVLFRYLPNKLRSLLRNFVSYLHQQNIPSSKSLALGSCRPTLDLDACAAHAVVGSSFYNKFFRKSHHRIGLLYLYSNTLLRSYRQRHRETPSNLGFQLEEGRCHRETSSNLGDQPEEGDWEER</sequence>
<reference evidence="2" key="1">
    <citation type="journal article" date="2022" name="bioRxiv">
        <title>Sequencing and chromosome-scale assembly of the giantPleurodeles waltlgenome.</title>
        <authorList>
            <person name="Brown T."/>
            <person name="Elewa A."/>
            <person name="Iarovenko S."/>
            <person name="Subramanian E."/>
            <person name="Araus A.J."/>
            <person name="Petzold A."/>
            <person name="Susuki M."/>
            <person name="Suzuki K.-i.T."/>
            <person name="Hayashi T."/>
            <person name="Toyoda A."/>
            <person name="Oliveira C."/>
            <person name="Osipova E."/>
            <person name="Leigh N.D."/>
            <person name="Simon A."/>
            <person name="Yun M.H."/>
        </authorList>
    </citation>
    <scope>NUCLEOTIDE SEQUENCE</scope>
    <source>
        <strain evidence="2">20211129_DDA</strain>
        <tissue evidence="2">Liver</tissue>
    </source>
</reference>
<name>A0AAV7TPG1_PLEWA</name>
<evidence type="ECO:0000256" key="1">
    <source>
        <dbReference type="SAM" id="MobiDB-lite"/>
    </source>
</evidence>
<dbReference type="Proteomes" id="UP001066276">
    <property type="component" value="Chromosome 3_2"/>
</dbReference>
<accession>A0AAV7TPG1</accession>
<gene>
    <name evidence="2" type="ORF">NDU88_003708</name>
</gene>
<organism evidence="2 3">
    <name type="scientific">Pleurodeles waltl</name>
    <name type="common">Iberian ribbed newt</name>
    <dbReference type="NCBI Taxonomy" id="8319"/>
    <lineage>
        <taxon>Eukaryota</taxon>
        <taxon>Metazoa</taxon>
        <taxon>Chordata</taxon>
        <taxon>Craniata</taxon>
        <taxon>Vertebrata</taxon>
        <taxon>Euteleostomi</taxon>
        <taxon>Amphibia</taxon>
        <taxon>Batrachia</taxon>
        <taxon>Caudata</taxon>
        <taxon>Salamandroidea</taxon>
        <taxon>Salamandridae</taxon>
        <taxon>Pleurodelinae</taxon>
        <taxon>Pleurodeles</taxon>
    </lineage>
</organism>
<feature type="region of interest" description="Disordered" evidence="1">
    <location>
        <begin position="140"/>
        <end position="160"/>
    </location>
</feature>
<proteinExistence type="predicted"/>
<keyword evidence="3" id="KW-1185">Reference proteome</keyword>
<evidence type="ECO:0000313" key="3">
    <source>
        <dbReference type="Proteomes" id="UP001066276"/>
    </source>
</evidence>
<dbReference type="AlphaFoldDB" id="A0AAV7TPG1"/>
<comment type="caution">
    <text evidence="2">The sequence shown here is derived from an EMBL/GenBank/DDBJ whole genome shotgun (WGS) entry which is preliminary data.</text>
</comment>
<feature type="compositionally biased region" description="Acidic residues" evidence="1">
    <location>
        <begin position="151"/>
        <end position="160"/>
    </location>
</feature>
<protein>
    <submittedName>
        <fullName evidence="2">Uncharacterized protein</fullName>
    </submittedName>
</protein>